<accession>A0AAP1H9N8</accession>
<organism evidence="6 8">
    <name type="scientific">Bacillus subtilis</name>
    <dbReference type="NCBI Taxonomy" id="1423"/>
    <lineage>
        <taxon>Bacteria</taxon>
        <taxon>Bacillati</taxon>
        <taxon>Bacillota</taxon>
        <taxon>Bacilli</taxon>
        <taxon>Bacillales</taxon>
        <taxon>Bacillaceae</taxon>
        <taxon>Bacillus</taxon>
    </lineage>
</organism>
<dbReference type="Pfam" id="PF00753">
    <property type="entry name" value="Lactamase_B"/>
    <property type="match status" value="1"/>
</dbReference>
<dbReference type="Proteomes" id="UP000076442">
    <property type="component" value="Unassembled WGS sequence"/>
</dbReference>
<evidence type="ECO:0000256" key="4">
    <source>
        <dbReference type="ARBA" id="ARBA00022833"/>
    </source>
</evidence>
<evidence type="ECO:0000259" key="5">
    <source>
        <dbReference type="Pfam" id="PF00753"/>
    </source>
</evidence>
<dbReference type="AlphaFoldDB" id="A0AAP1H9N8"/>
<evidence type="ECO:0000313" key="8">
    <source>
        <dbReference type="Proteomes" id="UP000076442"/>
    </source>
</evidence>
<comment type="caution">
    <text evidence="6">The sequence shown here is derived from an EMBL/GenBank/DDBJ whole genome shotgun (WGS) entry which is preliminary data.</text>
</comment>
<feature type="domain" description="Metallo-beta-lactamase" evidence="5">
    <location>
        <begin position="19"/>
        <end position="92"/>
    </location>
</feature>
<proteinExistence type="predicted"/>
<keyword evidence="2" id="KW-0479">Metal-binding</keyword>
<evidence type="ECO:0000256" key="1">
    <source>
        <dbReference type="ARBA" id="ARBA00001947"/>
    </source>
</evidence>
<dbReference type="GO" id="GO:0046872">
    <property type="term" value="F:metal ion binding"/>
    <property type="evidence" value="ECO:0007669"/>
    <property type="project" value="UniProtKB-KW"/>
</dbReference>
<evidence type="ECO:0000256" key="2">
    <source>
        <dbReference type="ARBA" id="ARBA00022723"/>
    </source>
</evidence>
<dbReference type="PANTHER" id="PTHR46233">
    <property type="entry name" value="HYDROXYACYLGLUTATHIONE HYDROLASE GLOC"/>
    <property type="match status" value="1"/>
</dbReference>
<dbReference type="SUPFAM" id="SSF56281">
    <property type="entry name" value="Metallo-hydrolase/oxidoreductase"/>
    <property type="match status" value="1"/>
</dbReference>
<comment type="cofactor">
    <cofactor evidence="1">
        <name>Zn(2+)</name>
        <dbReference type="ChEBI" id="CHEBI:29105"/>
    </cofactor>
</comment>
<gene>
    <name evidence="7" type="ORF">B4122_0003</name>
    <name evidence="6" type="ORF">B4122_2608</name>
</gene>
<keyword evidence="4" id="KW-0862">Zinc</keyword>
<reference evidence="6 8" key="1">
    <citation type="submission" date="2015-09" db="EMBL/GenBank/DDBJ databases">
        <title>Spore heat resistance.</title>
        <authorList>
            <person name="Boekhorst J."/>
            <person name="Berendsen E.M."/>
            <person name="Wells-Bennik M.H."/>
            <person name="Kuipers O.P."/>
        </authorList>
    </citation>
    <scope>NUCLEOTIDE SEQUENCE [LARGE SCALE GENOMIC DNA]</scope>
    <source>
        <strain evidence="6 8">B4122</strain>
    </source>
</reference>
<dbReference type="Gene3D" id="3.60.15.10">
    <property type="entry name" value="Ribonuclease Z/Hydroxyacylglutathione hydrolase-like"/>
    <property type="match status" value="1"/>
</dbReference>
<protein>
    <submittedName>
        <fullName evidence="6">Beta-lactamase domain protein</fullName>
    </submittedName>
</protein>
<dbReference type="InterPro" id="IPR036866">
    <property type="entry name" value="RibonucZ/Hydroxyglut_hydro"/>
</dbReference>
<evidence type="ECO:0000313" key="7">
    <source>
        <dbReference type="EMBL" id="KZD95031.1"/>
    </source>
</evidence>
<dbReference type="InterPro" id="IPR051453">
    <property type="entry name" value="MBL_Glyoxalase_II"/>
</dbReference>
<sequence>MNLTYKVHPIKTRYQGWTNYCYIIEDIVSRSAIVVDPSWELSKITTTLSQLEAELKAVALTHSHYDHVNLVDPLTKMFNAQVYMSKKEIDYYQFRCRNLISLDDHQTISIGNTRAQCLLTPGAYSRRNVLFVF</sequence>
<dbReference type="EMBL" id="LJZV01000013">
    <property type="protein sequence ID" value="KZD91019.1"/>
    <property type="molecule type" value="Genomic_DNA"/>
</dbReference>
<dbReference type="GO" id="GO:0016787">
    <property type="term" value="F:hydrolase activity"/>
    <property type="evidence" value="ECO:0007669"/>
    <property type="project" value="UniProtKB-KW"/>
</dbReference>
<evidence type="ECO:0000256" key="3">
    <source>
        <dbReference type="ARBA" id="ARBA00022801"/>
    </source>
</evidence>
<dbReference type="EMBL" id="LJZV01000001">
    <property type="protein sequence ID" value="KZD95031.1"/>
    <property type="molecule type" value="Genomic_DNA"/>
</dbReference>
<dbReference type="PANTHER" id="PTHR46233:SF3">
    <property type="entry name" value="HYDROXYACYLGLUTATHIONE HYDROLASE GLOC"/>
    <property type="match status" value="1"/>
</dbReference>
<keyword evidence="3" id="KW-0378">Hydrolase</keyword>
<dbReference type="InterPro" id="IPR001279">
    <property type="entry name" value="Metallo-B-lactamas"/>
</dbReference>
<name>A0AAP1H9N8_BACIU</name>
<evidence type="ECO:0000313" key="6">
    <source>
        <dbReference type="EMBL" id="KZD91019.1"/>
    </source>
</evidence>